<dbReference type="RefSeq" id="WP_344950606.1">
    <property type="nucleotide sequence ID" value="NZ_BAAAZR010000040.1"/>
</dbReference>
<dbReference type="InterPro" id="IPR000182">
    <property type="entry name" value="GNAT_dom"/>
</dbReference>
<name>A0ABP7J8R0_9ACTN</name>
<proteinExistence type="predicted"/>
<organism evidence="3 4">
    <name type="scientific">Sphaerisporangium flaviroseum</name>
    <dbReference type="NCBI Taxonomy" id="509199"/>
    <lineage>
        <taxon>Bacteria</taxon>
        <taxon>Bacillati</taxon>
        <taxon>Actinomycetota</taxon>
        <taxon>Actinomycetes</taxon>
        <taxon>Streptosporangiales</taxon>
        <taxon>Streptosporangiaceae</taxon>
        <taxon>Sphaerisporangium</taxon>
    </lineage>
</organism>
<evidence type="ECO:0000313" key="4">
    <source>
        <dbReference type="Proteomes" id="UP001500888"/>
    </source>
</evidence>
<dbReference type="InterPro" id="IPR031165">
    <property type="entry name" value="GNAT_YJDJ"/>
</dbReference>
<dbReference type="PANTHER" id="PTHR31435:SF10">
    <property type="entry name" value="BSR4717 PROTEIN"/>
    <property type="match status" value="1"/>
</dbReference>
<dbReference type="Proteomes" id="UP001500888">
    <property type="component" value="Unassembled WGS sequence"/>
</dbReference>
<feature type="domain" description="N-acetyltransferase" evidence="1">
    <location>
        <begin position="1"/>
        <end position="99"/>
    </location>
</feature>
<keyword evidence="4" id="KW-1185">Reference proteome</keyword>
<dbReference type="PANTHER" id="PTHR31435">
    <property type="entry name" value="PROTEIN NATD1"/>
    <property type="match status" value="1"/>
</dbReference>
<comment type="caution">
    <text evidence="3">The sequence shown here is derived from an EMBL/GenBank/DDBJ whole genome shotgun (WGS) entry which is preliminary data.</text>
</comment>
<accession>A0ABP7J8R0</accession>
<dbReference type="PROSITE" id="PS51186">
    <property type="entry name" value="GNAT"/>
    <property type="match status" value="1"/>
</dbReference>
<dbReference type="SUPFAM" id="SSF55729">
    <property type="entry name" value="Acyl-CoA N-acyltransferases (Nat)"/>
    <property type="match status" value="1"/>
</dbReference>
<dbReference type="CDD" id="cd04301">
    <property type="entry name" value="NAT_SF"/>
    <property type="match status" value="1"/>
</dbReference>
<evidence type="ECO:0000313" key="3">
    <source>
        <dbReference type="EMBL" id="GAA3837943.1"/>
    </source>
</evidence>
<evidence type="ECO:0000259" key="2">
    <source>
        <dbReference type="PROSITE" id="PS51729"/>
    </source>
</evidence>
<protein>
    <submittedName>
        <fullName evidence="3">GNAT family N-acetyltransferase</fullName>
    </submittedName>
</protein>
<dbReference type="Pfam" id="PF14542">
    <property type="entry name" value="Acetyltransf_CG"/>
    <property type="match status" value="1"/>
</dbReference>
<dbReference type="EMBL" id="BAAAZR010000040">
    <property type="protein sequence ID" value="GAA3837943.1"/>
    <property type="molecule type" value="Genomic_DNA"/>
</dbReference>
<dbReference type="PROSITE" id="PS51729">
    <property type="entry name" value="GNAT_YJDJ"/>
    <property type="match status" value="1"/>
</dbReference>
<dbReference type="InterPro" id="IPR016181">
    <property type="entry name" value="Acyl_CoA_acyltransferase"/>
</dbReference>
<dbReference type="Gene3D" id="3.40.630.30">
    <property type="match status" value="1"/>
</dbReference>
<reference evidence="4" key="1">
    <citation type="journal article" date="2019" name="Int. J. Syst. Evol. Microbiol.">
        <title>The Global Catalogue of Microorganisms (GCM) 10K type strain sequencing project: providing services to taxonomists for standard genome sequencing and annotation.</title>
        <authorList>
            <consortium name="The Broad Institute Genomics Platform"/>
            <consortium name="The Broad Institute Genome Sequencing Center for Infectious Disease"/>
            <person name="Wu L."/>
            <person name="Ma J."/>
        </authorList>
    </citation>
    <scope>NUCLEOTIDE SEQUENCE [LARGE SCALE GENOMIC DNA]</scope>
    <source>
        <strain evidence="4">JCM 16908</strain>
    </source>
</reference>
<gene>
    <name evidence="3" type="ORF">GCM10022226_70150</name>
</gene>
<evidence type="ECO:0000259" key="1">
    <source>
        <dbReference type="PROSITE" id="PS51186"/>
    </source>
</evidence>
<feature type="domain" description="N-acetyltransferase" evidence="2">
    <location>
        <begin position="8"/>
        <end position="94"/>
    </location>
</feature>
<dbReference type="InterPro" id="IPR045057">
    <property type="entry name" value="Gcn5-rel_NAT"/>
</dbReference>
<sequence length="109" mass="11690">MDHAIKVADNPGAARYEITVDGRLAGFAAYRALPGRLVFTHTEVDQEFEGHGFGSTLVRGALDSAREAGVTVVPRCPFVASYIKRHPEYGDLLAAHDPETEHAGSPDAT</sequence>